<evidence type="ECO:0000256" key="3">
    <source>
        <dbReference type="ARBA" id="ARBA00022692"/>
    </source>
</evidence>
<keyword evidence="2" id="KW-1003">Cell membrane</keyword>
<reference evidence="7" key="1">
    <citation type="submission" date="2025-08" db="UniProtKB">
        <authorList>
            <consortium name="RefSeq"/>
        </authorList>
    </citation>
    <scope>IDENTIFICATION</scope>
    <source>
        <tissue evidence="7">Whole insect</tissue>
    </source>
</reference>
<dbReference type="AlphaFoldDB" id="A0A6P7GS54"/>
<evidence type="ECO:0000256" key="1">
    <source>
        <dbReference type="ARBA" id="ARBA00004651"/>
    </source>
</evidence>
<proteinExistence type="predicted"/>
<evidence type="ECO:0000313" key="7">
    <source>
        <dbReference type="RefSeq" id="XP_028152369.1"/>
    </source>
</evidence>
<dbReference type="GO" id="GO:0050909">
    <property type="term" value="P:sensory perception of taste"/>
    <property type="evidence" value="ECO:0007669"/>
    <property type="project" value="InterPro"/>
</dbReference>
<sequence length="195" mass="22612">MLIRGHIALMYKKEFRRLKLMIKNFDEHCFLEKVMVTKILYIKTYYKNLLYEIDGLNDIFGYYSVCSTALSISLVAIAVFQIIQTKSVNFEVIFRICPATVSLGSLMFDVLSCGSTTNESKGLVKACFDVIDDFLYKNLSSDSVKRMLELIDFIDKYPAEFTAKHFFDINKTTFLHVLSNCMTYLIVVYTWPRSK</sequence>
<keyword evidence="3 6" id="KW-0812">Transmembrane</keyword>
<keyword evidence="5 6" id="KW-0472">Membrane</keyword>
<name>A0A6P7GS54_DIAVI</name>
<evidence type="ECO:0000256" key="5">
    <source>
        <dbReference type="ARBA" id="ARBA00023136"/>
    </source>
</evidence>
<accession>A0A6P7GS54</accession>
<dbReference type="RefSeq" id="XP_028152369.1">
    <property type="nucleotide sequence ID" value="XM_028296568.1"/>
</dbReference>
<feature type="transmembrane region" description="Helical" evidence="6">
    <location>
        <begin position="92"/>
        <end position="111"/>
    </location>
</feature>
<evidence type="ECO:0000256" key="4">
    <source>
        <dbReference type="ARBA" id="ARBA00022989"/>
    </source>
</evidence>
<dbReference type="InParanoid" id="A0A6P7GS54"/>
<dbReference type="GO" id="GO:0005886">
    <property type="term" value="C:plasma membrane"/>
    <property type="evidence" value="ECO:0007669"/>
    <property type="project" value="UniProtKB-SubCell"/>
</dbReference>
<dbReference type="Pfam" id="PF08395">
    <property type="entry name" value="7tm_7"/>
    <property type="match status" value="1"/>
</dbReference>
<gene>
    <name evidence="7" type="primary">LOC114345777</name>
</gene>
<comment type="subcellular location">
    <subcellularLocation>
        <location evidence="1">Cell membrane</location>
        <topology evidence="1">Multi-pass membrane protein</topology>
    </subcellularLocation>
</comment>
<evidence type="ECO:0000256" key="6">
    <source>
        <dbReference type="SAM" id="Phobius"/>
    </source>
</evidence>
<feature type="transmembrane region" description="Helical" evidence="6">
    <location>
        <begin position="59"/>
        <end position="80"/>
    </location>
</feature>
<organism evidence="7">
    <name type="scientific">Diabrotica virgifera virgifera</name>
    <name type="common">western corn rootworm</name>
    <dbReference type="NCBI Taxonomy" id="50390"/>
    <lineage>
        <taxon>Eukaryota</taxon>
        <taxon>Metazoa</taxon>
        <taxon>Ecdysozoa</taxon>
        <taxon>Arthropoda</taxon>
        <taxon>Hexapoda</taxon>
        <taxon>Insecta</taxon>
        <taxon>Pterygota</taxon>
        <taxon>Neoptera</taxon>
        <taxon>Endopterygota</taxon>
        <taxon>Coleoptera</taxon>
        <taxon>Polyphaga</taxon>
        <taxon>Cucujiformia</taxon>
        <taxon>Chrysomeloidea</taxon>
        <taxon>Chrysomelidae</taxon>
        <taxon>Galerucinae</taxon>
        <taxon>Diabroticina</taxon>
        <taxon>Diabroticites</taxon>
        <taxon>Diabrotica</taxon>
    </lineage>
</organism>
<dbReference type="InterPro" id="IPR013604">
    <property type="entry name" value="7TM_chemorcpt"/>
</dbReference>
<protein>
    <submittedName>
        <fullName evidence="7">Uncharacterized protein LOC114345777 isoform X1</fullName>
    </submittedName>
</protein>
<feature type="transmembrane region" description="Helical" evidence="6">
    <location>
        <begin position="173"/>
        <end position="191"/>
    </location>
</feature>
<keyword evidence="4 6" id="KW-1133">Transmembrane helix</keyword>
<evidence type="ECO:0000256" key="2">
    <source>
        <dbReference type="ARBA" id="ARBA00022475"/>
    </source>
</evidence>